<dbReference type="WBParaSite" id="nRc.2.0.1.t14657-RA">
    <property type="protein sequence ID" value="nRc.2.0.1.t14657-RA"/>
    <property type="gene ID" value="nRc.2.0.1.g14657"/>
</dbReference>
<name>A0A915IKF3_ROMCU</name>
<reference evidence="3" key="1">
    <citation type="submission" date="2022-11" db="UniProtKB">
        <authorList>
            <consortium name="WormBaseParasite"/>
        </authorList>
    </citation>
    <scope>IDENTIFICATION</scope>
</reference>
<protein>
    <submittedName>
        <fullName evidence="3">Uncharacterized protein</fullName>
    </submittedName>
</protein>
<evidence type="ECO:0000313" key="2">
    <source>
        <dbReference type="Proteomes" id="UP000887565"/>
    </source>
</evidence>
<dbReference type="AlphaFoldDB" id="A0A915IKF3"/>
<feature type="region of interest" description="Disordered" evidence="1">
    <location>
        <begin position="81"/>
        <end position="101"/>
    </location>
</feature>
<proteinExistence type="predicted"/>
<sequence>MDKKLNVTAACGGFLLNTPNSADLLTHLFVRTQKLMNQKKTKIPEKYRKINSTHQQVKFLIKATKVHLPITSITEQVRKATTPTNVPKLQVPELPLNTHTS</sequence>
<dbReference type="Proteomes" id="UP000887565">
    <property type="component" value="Unplaced"/>
</dbReference>
<evidence type="ECO:0000313" key="3">
    <source>
        <dbReference type="WBParaSite" id="nRc.2.0.1.t14657-RA"/>
    </source>
</evidence>
<keyword evidence="2" id="KW-1185">Reference proteome</keyword>
<accession>A0A915IKF3</accession>
<evidence type="ECO:0000256" key="1">
    <source>
        <dbReference type="SAM" id="MobiDB-lite"/>
    </source>
</evidence>
<organism evidence="2 3">
    <name type="scientific">Romanomermis culicivorax</name>
    <name type="common">Nematode worm</name>
    <dbReference type="NCBI Taxonomy" id="13658"/>
    <lineage>
        <taxon>Eukaryota</taxon>
        <taxon>Metazoa</taxon>
        <taxon>Ecdysozoa</taxon>
        <taxon>Nematoda</taxon>
        <taxon>Enoplea</taxon>
        <taxon>Dorylaimia</taxon>
        <taxon>Mermithida</taxon>
        <taxon>Mermithoidea</taxon>
        <taxon>Mermithidae</taxon>
        <taxon>Romanomermis</taxon>
    </lineage>
</organism>